<feature type="transmembrane region" description="Helical" evidence="1">
    <location>
        <begin position="337"/>
        <end position="356"/>
    </location>
</feature>
<evidence type="ECO:0000313" key="3">
    <source>
        <dbReference type="EMBL" id="ABN69338.1"/>
    </source>
</evidence>
<keyword evidence="1" id="KW-0812">Transmembrane</keyword>
<dbReference type="InterPro" id="IPR036259">
    <property type="entry name" value="MFS_trans_sf"/>
</dbReference>
<dbReference type="AlphaFoldDB" id="A3DL28"/>
<organism evidence="3 4">
    <name type="scientific">Staphylothermus marinus (strain ATCC 43588 / DSM 3639 / JCM 9404 / F1)</name>
    <dbReference type="NCBI Taxonomy" id="399550"/>
    <lineage>
        <taxon>Archaea</taxon>
        <taxon>Thermoproteota</taxon>
        <taxon>Thermoprotei</taxon>
        <taxon>Desulfurococcales</taxon>
        <taxon>Desulfurococcaceae</taxon>
        <taxon>Staphylothermus</taxon>
    </lineage>
</organism>
<dbReference type="PROSITE" id="PS50850">
    <property type="entry name" value="MFS"/>
    <property type="match status" value="1"/>
</dbReference>
<feature type="transmembrane region" description="Helical" evidence="1">
    <location>
        <begin position="368"/>
        <end position="388"/>
    </location>
</feature>
<protein>
    <submittedName>
        <fullName evidence="3">Major facilitator superfamily MFS_1</fullName>
    </submittedName>
</protein>
<dbReference type="GO" id="GO:0022857">
    <property type="term" value="F:transmembrane transporter activity"/>
    <property type="evidence" value="ECO:0007669"/>
    <property type="project" value="InterPro"/>
</dbReference>
<proteinExistence type="predicted"/>
<dbReference type="CDD" id="cd17370">
    <property type="entry name" value="MFS_MJ1317_like"/>
    <property type="match status" value="1"/>
</dbReference>
<dbReference type="KEGG" id="smr:Smar_0225"/>
<dbReference type="Proteomes" id="UP000000254">
    <property type="component" value="Chromosome"/>
</dbReference>
<accession>A3DL28</accession>
<dbReference type="SUPFAM" id="SSF103473">
    <property type="entry name" value="MFS general substrate transporter"/>
    <property type="match status" value="1"/>
</dbReference>
<reference evidence="4" key="1">
    <citation type="journal article" date="2009" name="BMC Genomics">
        <title>The complete genome sequence of Staphylothermus marinus reveals differences in sulfur metabolism among heterotrophic Crenarchaeota.</title>
        <authorList>
            <person name="Anderson I.J."/>
            <person name="Dharmarajan L."/>
            <person name="Rodriguez J."/>
            <person name="Hooper S."/>
            <person name="Porat I."/>
            <person name="Ulrich L.E."/>
            <person name="Elkins J.G."/>
            <person name="Mavromatis K."/>
            <person name="Sun H."/>
            <person name="Land M."/>
            <person name="Lapidus A."/>
            <person name="Lucas S."/>
            <person name="Barry K."/>
            <person name="Huber H."/>
            <person name="Zhulin I.B."/>
            <person name="Whitman W.B."/>
            <person name="Mukhopadhyay B."/>
            <person name="Woese C."/>
            <person name="Bristow J."/>
            <person name="Kyrpides N."/>
        </authorList>
    </citation>
    <scope>NUCLEOTIDE SEQUENCE [LARGE SCALE GENOMIC DNA]</scope>
    <source>
        <strain evidence="4">ATCC 43588 / DSM 3639 / JCM 9404 / F1</strain>
    </source>
</reference>
<keyword evidence="1" id="KW-1133">Transmembrane helix</keyword>
<evidence type="ECO:0000313" key="4">
    <source>
        <dbReference type="Proteomes" id="UP000000254"/>
    </source>
</evidence>
<evidence type="ECO:0000256" key="1">
    <source>
        <dbReference type="SAM" id="Phobius"/>
    </source>
</evidence>
<feature type="transmembrane region" description="Helical" evidence="1">
    <location>
        <begin position="248"/>
        <end position="268"/>
    </location>
</feature>
<name>A3DL28_STAMF</name>
<dbReference type="STRING" id="399550.Smar_0225"/>
<dbReference type="HOGENOM" id="CLU_040020_1_0_2"/>
<feature type="transmembrane region" description="Helical" evidence="1">
    <location>
        <begin position="214"/>
        <end position="236"/>
    </location>
</feature>
<evidence type="ECO:0000259" key="2">
    <source>
        <dbReference type="PROSITE" id="PS50850"/>
    </source>
</evidence>
<sequence length="397" mass="43732">MIHEMSGEGKQYLKKNILALSTTSLLTDISSESVYAVLPFYIQSLGYGKEVVGLVEGAGELVASIFKYLSGFIANKIHKYKLLTLIGYSLSNFIKPFFAITRSSLGILLIKVLDRTGKGIRTSPRDTLLAASASSEYRGRAFGLHRALDTVGGTIGPLLAIFLLLFFGYIGVFIFSIIPGLPAILILLFFVEEVGVKKNVSKKSGLSQTGMNPYFWLFIATVAVSGLAGYTQAYLLLRAKEIGWSEGFSILFLVIANIVYASLAYPIGFISDVKGFDKLYPLVFVLQFTGSIIIVLFTYSYIAIVFFIIYGIYMAFHDTLIRIVTSFYVKRSVRAKAYGYMHGTYGLSALIGYYILGKIYDSMGYAYAFTYSAIVAVIGFILSLILIYKTKHVVGGI</sequence>
<dbReference type="PANTHER" id="PTHR23518">
    <property type="entry name" value="C-METHYLTRANSFERASE"/>
    <property type="match status" value="1"/>
</dbReference>
<keyword evidence="1" id="KW-0472">Membrane</keyword>
<reference evidence="3 4" key="2">
    <citation type="journal article" date="2009" name="Stand. Genomic Sci.">
        <title>Complete genome sequence of Staphylothermus marinus Stetter and Fiala 1986 type strain F1.</title>
        <authorList>
            <person name="Anderson I.J."/>
            <person name="Sun H."/>
            <person name="Lapidus A."/>
            <person name="Copeland A."/>
            <person name="Glavina Del Rio T."/>
            <person name="Tice H."/>
            <person name="Dalin E."/>
            <person name="Lucas S."/>
            <person name="Barry K."/>
            <person name="Land M."/>
            <person name="Richardson P."/>
            <person name="Huber H."/>
            <person name="Kyrpides N.C."/>
        </authorList>
    </citation>
    <scope>NUCLEOTIDE SEQUENCE [LARGE SCALE GENOMIC DNA]</scope>
    <source>
        <strain evidence="4">ATCC 43588 / DSM 3639 / JCM 9404 / F1</strain>
    </source>
</reference>
<gene>
    <name evidence="3" type="ordered locus">Smar_0225</name>
</gene>
<dbReference type="EMBL" id="CP000575">
    <property type="protein sequence ID" value="ABN69338.1"/>
    <property type="molecule type" value="Genomic_DNA"/>
</dbReference>
<feature type="transmembrane region" description="Helical" evidence="1">
    <location>
        <begin position="288"/>
        <end position="316"/>
    </location>
</feature>
<dbReference type="Pfam" id="PF07690">
    <property type="entry name" value="MFS_1"/>
    <property type="match status" value="1"/>
</dbReference>
<dbReference type="Gene3D" id="1.20.1250.20">
    <property type="entry name" value="MFS general substrate transporter like domains"/>
    <property type="match status" value="2"/>
</dbReference>
<dbReference type="PANTHER" id="PTHR23518:SF2">
    <property type="entry name" value="MAJOR FACILITATOR SUPERFAMILY TRANSPORTER"/>
    <property type="match status" value="1"/>
</dbReference>
<dbReference type="InterPro" id="IPR020846">
    <property type="entry name" value="MFS_dom"/>
</dbReference>
<keyword evidence="4" id="KW-1185">Reference proteome</keyword>
<feature type="transmembrane region" description="Helical" evidence="1">
    <location>
        <begin position="158"/>
        <end position="191"/>
    </location>
</feature>
<feature type="domain" description="Major facilitator superfamily (MFS) profile" evidence="2">
    <location>
        <begin position="16"/>
        <end position="391"/>
    </location>
</feature>
<dbReference type="eggNOG" id="arCOG00130">
    <property type="taxonomic scope" value="Archaea"/>
</dbReference>
<dbReference type="InterPro" id="IPR011701">
    <property type="entry name" value="MFS"/>
</dbReference>